<evidence type="ECO:0000256" key="10">
    <source>
        <dbReference type="ARBA" id="ARBA00022679"/>
    </source>
</evidence>
<keyword evidence="13 19" id="KW-1133">Transmembrane helix</keyword>
<keyword evidence="10 18" id="KW-0808">Transferase</keyword>
<evidence type="ECO:0000256" key="2">
    <source>
        <dbReference type="ARBA" id="ARBA00004651"/>
    </source>
</evidence>
<dbReference type="PATRIC" id="fig|520767.4.peg.1520"/>
<sequence length="275" mass="31148">MIKNEFLIRSISAVLGIILLGYVINVGKIIFLISLGILNTIANWELYNAFKKIGIDIKLGYVVLLNIFLLFFVYFVPNIQLVFFPFSIIIMMSFLTTLINNDKNNLTDIVYTLFSFIYTSIMFLHFLLLRNLENGIIYVWWVFASTWACDTFAYIVGILFGKHKLIPSVSPKKSIEGSIGGIGGSVLISIVFAKYFLPAVKPFEAFILGLLIGIFSQIGDLSCSLIKRFCKIKDFSRIIPGHGGILDRFDSTLFSFPVAYYYIMIVIIKGGLIWF</sequence>
<evidence type="ECO:0000256" key="7">
    <source>
        <dbReference type="ARBA" id="ARBA00019373"/>
    </source>
</evidence>
<evidence type="ECO:0000256" key="17">
    <source>
        <dbReference type="ARBA" id="ARBA00023264"/>
    </source>
</evidence>
<feature type="transmembrane region" description="Helical" evidence="19">
    <location>
        <begin position="59"/>
        <end position="76"/>
    </location>
</feature>
<evidence type="ECO:0000256" key="18">
    <source>
        <dbReference type="RuleBase" id="RU003938"/>
    </source>
</evidence>
<comment type="pathway">
    <text evidence="4">Lipid metabolism.</text>
</comment>
<keyword evidence="15 19" id="KW-0472">Membrane</keyword>
<evidence type="ECO:0000256" key="13">
    <source>
        <dbReference type="ARBA" id="ARBA00022989"/>
    </source>
</evidence>
<comment type="pathway">
    <text evidence="3 18">Phospholipid metabolism; CDP-diacylglycerol biosynthesis; CDP-diacylglycerol from sn-glycerol 3-phosphate: step 3/3.</text>
</comment>
<evidence type="ECO:0000256" key="15">
    <source>
        <dbReference type="ARBA" id="ARBA00023136"/>
    </source>
</evidence>
<evidence type="ECO:0000256" key="14">
    <source>
        <dbReference type="ARBA" id="ARBA00023098"/>
    </source>
</evidence>
<evidence type="ECO:0000256" key="9">
    <source>
        <dbReference type="ARBA" id="ARBA00022516"/>
    </source>
</evidence>
<organism evidence="20 21">
    <name type="scientific">Thermovenabulum gondwanense</name>
    <dbReference type="NCBI Taxonomy" id="520767"/>
    <lineage>
        <taxon>Bacteria</taxon>
        <taxon>Bacillati</taxon>
        <taxon>Bacillota</taxon>
        <taxon>Clostridia</taxon>
        <taxon>Thermosediminibacterales</taxon>
        <taxon>Thermosediminibacteraceae</taxon>
        <taxon>Thermovenabulum</taxon>
    </lineage>
</organism>
<evidence type="ECO:0000256" key="8">
    <source>
        <dbReference type="ARBA" id="ARBA00022475"/>
    </source>
</evidence>
<dbReference type="PANTHER" id="PTHR46382:SF1">
    <property type="entry name" value="PHOSPHATIDATE CYTIDYLYLTRANSFERASE"/>
    <property type="match status" value="1"/>
</dbReference>
<dbReference type="OrthoDB" id="9799199at2"/>
<evidence type="ECO:0000256" key="6">
    <source>
        <dbReference type="ARBA" id="ARBA00012487"/>
    </source>
</evidence>
<dbReference type="GO" id="GO:0005886">
    <property type="term" value="C:plasma membrane"/>
    <property type="evidence" value="ECO:0007669"/>
    <property type="project" value="UniProtKB-SubCell"/>
</dbReference>
<dbReference type="RefSeq" id="WP_068748537.1">
    <property type="nucleotide sequence ID" value="NZ_LOHZ01000032.1"/>
</dbReference>
<keyword evidence="11 18" id="KW-0812">Transmembrane</keyword>
<proteinExistence type="inferred from homology"/>
<evidence type="ECO:0000256" key="1">
    <source>
        <dbReference type="ARBA" id="ARBA00001698"/>
    </source>
</evidence>
<feature type="transmembrane region" description="Helical" evidence="19">
    <location>
        <begin position="7"/>
        <end position="24"/>
    </location>
</feature>
<gene>
    <name evidence="20" type="primary">cdsA</name>
    <name evidence="20" type="ORF">ATZ99_14170</name>
</gene>
<dbReference type="Proteomes" id="UP000075737">
    <property type="component" value="Unassembled WGS sequence"/>
</dbReference>
<evidence type="ECO:0000256" key="3">
    <source>
        <dbReference type="ARBA" id="ARBA00005119"/>
    </source>
</evidence>
<dbReference type="Pfam" id="PF01148">
    <property type="entry name" value="CTP_transf_1"/>
    <property type="match status" value="1"/>
</dbReference>
<feature type="transmembrane region" description="Helical" evidence="19">
    <location>
        <begin position="135"/>
        <end position="159"/>
    </location>
</feature>
<dbReference type="STRING" id="520767.ATZ99_14170"/>
<dbReference type="GO" id="GO:0004605">
    <property type="term" value="F:phosphatidate cytidylyltransferase activity"/>
    <property type="evidence" value="ECO:0007669"/>
    <property type="project" value="UniProtKB-EC"/>
</dbReference>
<feature type="transmembrane region" description="Helical" evidence="19">
    <location>
        <begin position="253"/>
        <end position="274"/>
    </location>
</feature>
<evidence type="ECO:0000313" key="20">
    <source>
        <dbReference type="EMBL" id="KYO65779.1"/>
    </source>
</evidence>
<dbReference type="EC" id="2.7.7.41" evidence="6 18"/>
<keyword evidence="17" id="KW-1208">Phospholipid metabolism</keyword>
<evidence type="ECO:0000256" key="4">
    <source>
        <dbReference type="ARBA" id="ARBA00005189"/>
    </source>
</evidence>
<dbReference type="PANTHER" id="PTHR46382">
    <property type="entry name" value="PHOSPHATIDATE CYTIDYLYLTRANSFERASE"/>
    <property type="match status" value="1"/>
</dbReference>
<feature type="transmembrane region" description="Helical" evidence="19">
    <location>
        <begin position="82"/>
        <end position="99"/>
    </location>
</feature>
<dbReference type="InterPro" id="IPR000374">
    <property type="entry name" value="PC_trans"/>
</dbReference>
<keyword evidence="14" id="KW-0443">Lipid metabolism</keyword>
<keyword evidence="16" id="KW-0594">Phospholipid biosynthesis</keyword>
<evidence type="ECO:0000256" key="12">
    <source>
        <dbReference type="ARBA" id="ARBA00022695"/>
    </source>
</evidence>
<accession>A0A162MGD5</accession>
<feature type="transmembrane region" description="Helical" evidence="19">
    <location>
        <begin position="179"/>
        <end position="197"/>
    </location>
</feature>
<evidence type="ECO:0000256" key="16">
    <source>
        <dbReference type="ARBA" id="ARBA00023209"/>
    </source>
</evidence>
<evidence type="ECO:0000313" key="21">
    <source>
        <dbReference type="Proteomes" id="UP000075737"/>
    </source>
</evidence>
<evidence type="ECO:0000256" key="5">
    <source>
        <dbReference type="ARBA" id="ARBA00010185"/>
    </source>
</evidence>
<dbReference type="UniPathway" id="UPA00557">
    <property type="reaction ID" value="UER00614"/>
</dbReference>
<keyword evidence="12 18" id="KW-0548">Nucleotidyltransferase</keyword>
<feature type="transmembrane region" description="Helical" evidence="19">
    <location>
        <begin position="203"/>
        <end position="226"/>
    </location>
</feature>
<comment type="similarity">
    <text evidence="5 18">Belongs to the CDS family.</text>
</comment>
<keyword evidence="8" id="KW-1003">Cell membrane</keyword>
<reference evidence="20 21" key="1">
    <citation type="submission" date="2015-12" db="EMBL/GenBank/DDBJ databases">
        <title>Draft genome of Thermovenabulum gondwanense isolated from a red thermophilic microbial mat colonisisng an outflow channel of a bore well.</title>
        <authorList>
            <person name="Patel B.K."/>
        </authorList>
    </citation>
    <scope>NUCLEOTIDE SEQUENCE [LARGE SCALE GENOMIC DNA]</scope>
    <source>
        <strain evidence="20 21">R270</strain>
    </source>
</reference>
<dbReference type="PROSITE" id="PS01315">
    <property type="entry name" value="CDS"/>
    <property type="match status" value="1"/>
</dbReference>
<keyword evidence="9" id="KW-0444">Lipid biosynthesis</keyword>
<feature type="transmembrane region" description="Helical" evidence="19">
    <location>
        <begin position="111"/>
        <end position="129"/>
    </location>
</feature>
<comment type="subcellular location">
    <subcellularLocation>
        <location evidence="2">Cell membrane</location>
        <topology evidence="2">Multi-pass membrane protein</topology>
    </subcellularLocation>
</comment>
<dbReference type="AlphaFoldDB" id="A0A162MGD5"/>
<evidence type="ECO:0000256" key="11">
    <source>
        <dbReference type="ARBA" id="ARBA00022692"/>
    </source>
</evidence>
<evidence type="ECO:0000256" key="19">
    <source>
        <dbReference type="SAM" id="Phobius"/>
    </source>
</evidence>
<dbReference type="EMBL" id="LOHZ01000032">
    <property type="protein sequence ID" value="KYO65779.1"/>
    <property type="molecule type" value="Genomic_DNA"/>
</dbReference>
<protein>
    <recommendedName>
        <fullName evidence="7 18">Phosphatidate cytidylyltransferase</fullName>
        <ecNumber evidence="6 18">2.7.7.41</ecNumber>
    </recommendedName>
</protein>
<comment type="catalytic activity">
    <reaction evidence="1 18">
        <text>a 1,2-diacyl-sn-glycero-3-phosphate + CTP + H(+) = a CDP-1,2-diacyl-sn-glycerol + diphosphate</text>
        <dbReference type="Rhea" id="RHEA:16229"/>
        <dbReference type="ChEBI" id="CHEBI:15378"/>
        <dbReference type="ChEBI" id="CHEBI:33019"/>
        <dbReference type="ChEBI" id="CHEBI:37563"/>
        <dbReference type="ChEBI" id="CHEBI:58332"/>
        <dbReference type="ChEBI" id="CHEBI:58608"/>
        <dbReference type="EC" id="2.7.7.41"/>
    </reaction>
</comment>
<comment type="caution">
    <text evidence="20">The sequence shown here is derived from an EMBL/GenBank/DDBJ whole genome shotgun (WGS) entry which is preliminary data.</text>
</comment>
<keyword evidence="21" id="KW-1185">Reference proteome</keyword>
<dbReference type="GO" id="GO:0016024">
    <property type="term" value="P:CDP-diacylglycerol biosynthetic process"/>
    <property type="evidence" value="ECO:0007669"/>
    <property type="project" value="UniProtKB-UniPathway"/>
</dbReference>
<name>A0A162MGD5_9FIRM</name>